<evidence type="ECO:0000313" key="1">
    <source>
        <dbReference type="EMBL" id="KAI9512369.1"/>
    </source>
</evidence>
<accession>A0ACC0UMQ5</accession>
<sequence>MRALFQEALAQWAEGAPFSNAMLCMQAQVGKGRGLSKGEGARRKLLTRMMMNMFRQSKTAVSNYRTRRQTARRRVGNEFRPTDMICRRRNGDISDRTERERHARVPVGPSTHSQVIGTDGQDYTMNGLIRRGEAAAAISDEKQGRHWGDLNKDSDAKHTSGDGQLNCSLITHTTKPTMLKKKAERTTRTSLRLPENAYERNMRMTAPSGSGVIDYKPTGRAESGVAYTVTMTTVSEVSGDSRTGRIVRAHRGYGTSVEHAVVRPTDAFLVIREKPPEEERRDDQRIVATEQIRTLHGVPRGWVYLRSNCFSKWLPKQRPRAYKRNFLVQPVAKKKTGRYLGTRHGTSIRAQRHDRRAGGHESTTYGQLNETIKISPAFG</sequence>
<evidence type="ECO:0000313" key="2">
    <source>
        <dbReference type="Proteomes" id="UP001207468"/>
    </source>
</evidence>
<protein>
    <submittedName>
        <fullName evidence="1">Uncharacterized protein</fullName>
    </submittedName>
</protein>
<keyword evidence="2" id="KW-1185">Reference proteome</keyword>
<reference evidence="1" key="1">
    <citation type="submission" date="2021-03" db="EMBL/GenBank/DDBJ databases">
        <title>Evolutionary priming and transition to the ectomycorrhizal habit in an iconic lineage of mushroom-forming fungi: is preadaptation a requirement?</title>
        <authorList>
            <consortium name="DOE Joint Genome Institute"/>
            <person name="Looney B.P."/>
            <person name="Miyauchi S."/>
            <person name="Morin E."/>
            <person name="Drula E."/>
            <person name="Courty P.E."/>
            <person name="Chicoki N."/>
            <person name="Fauchery L."/>
            <person name="Kohler A."/>
            <person name="Kuo A."/>
            <person name="LaButti K."/>
            <person name="Pangilinan J."/>
            <person name="Lipzen A."/>
            <person name="Riley R."/>
            <person name="Andreopoulos W."/>
            <person name="He G."/>
            <person name="Johnson J."/>
            <person name="Barry K.W."/>
            <person name="Grigoriev I.V."/>
            <person name="Nagy L."/>
            <person name="Hibbett D."/>
            <person name="Henrissat B."/>
            <person name="Matheny P.B."/>
            <person name="Labbe J."/>
            <person name="Martin A.F."/>
        </authorList>
    </citation>
    <scope>NUCLEOTIDE SEQUENCE</scope>
    <source>
        <strain evidence="1">BPL698</strain>
    </source>
</reference>
<dbReference type="EMBL" id="JAGFNK010000009">
    <property type="protein sequence ID" value="KAI9512369.1"/>
    <property type="molecule type" value="Genomic_DNA"/>
</dbReference>
<name>A0ACC0UMQ5_9AGAM</name>
<comment type="caution">
    <text evidence="1">The sequence shown here is derived from an EMBL/GenBank/DDBJ whole genome shotgun (WGS) entry which is preliminary data.</text>
</comment>
<gene>
    <name evidence="1" type="ORF">F5148DRAFT_1146075</name>
</gene>
<organism evidence="1 2">
    <name type="scientific">Russula earlei</name>
    <dbReference type="NCBI Taxonomy" id="71964"/>
    <lineage>
        <taxon>Eukaryota</taxon>
        <taxon>Fungi</taxon>
        <taxon>Dikarya</taxon>
        <taxon>Basidiomycota</taxon>
        <taxon>Agaricomycotina</taxon>
        <taxon>Agaricomycetes</taxon>
        <taxon>Russulales</taxon>
        <taxon>Russulaceae</taxon>
        <taxon>Russula</taxon>
    </lineage>
</organism>
<proteinExistence type="predicted"/>
<dbReference type="Proteomes" id="UP001207468">
    <property type="component" value="Unassembled WGS sequence"/>
</dbReference>